<dbReference type="GO" id="GO:0006086">
    <property type="term" value="P:pyruvate decarboxylation to acetyl-CoA"/>
    <property type="evidence" value="ECO:0007669"/>
    <property type="project" value="InterPro"/>
</dbReference>
<dbReference type="Pfam" id="PF02817">
    <property type="entry name" value="E3_binding"/>
    <property type="match status" value="1"/>
</dbReference>
<evidence type="ECO:0000256" key="2">
    <source>
        <dbReference type="ARBA" id="ARBA00007317"/>
    </source>
</evidence>
<dbReference type="InterPro" id="IPR011053">
    <property type="entry name" value="Single_hybrid_motif"/>
</dbReference>
<evidence type="ECO:0000259" key="5">
    <source>
        <dbReference type="PROSITE" id="PS50968"/>
    </source>
</evidence>
<accession>K2NQH3</accession>
<dbReference type="PROSITE" id="PS51826">
    <property type="entry name" value="PSBD"/>
    <property type="match status" value="1"/>
</dbReference>
<dbReference type="PANTHER" id="PTHR23151:SF90">
    <property type="entry name" value="DIHYDROLIPOYLLYSINE-RESIDUE ACETYLTRANSFERASE COMPONENT OF PYRUVATE DEHYDROGENASE COMPLEX, MITOCHONDRIAL-RELATED"/>
    <property type="match status" value="1"/>
</dbReference>
<dbReference type="GO" id="GO:0016746">
    <property type="term" value="F:acyltransferase activity"/>
    <property type="evidence" value="ECO:0007669"/>
    <property type="project" value="UniProtKB-KW"/>
</dbReference>
<dbReference type="CDD" id="cd06849">
    <property type="entry name" value="lipoyl_domain"/>
    <property type="match status" value="1"/>
</dbReference>
<dbReference type="EMBL" id="AMSI01000010">
    <property type="protein sequence ID" value="EKF41595.1"/>
    <property type="molecule type" value="Genomic_DNA"/>
</dbReference>
<dbReference type="FunFam" id="3.30.559.10:FF:000003">
    <property type="entry name" value="Acetyltransferase component of pyruvate dehydrogenase complex"/>
    <property type="match status" value="1"/>
</dbReference>
<comment type="similarity">
    <text evidence="2 4">Belongs to the 2-oxoacid dehydrogenase family.</text>
</comment>
<organism evidence="7 8">
    <name type="scientific">Nitratireductor indicus C115</name>
    <dbReference type="NCBI Taxonomy" id="1231190"/>
    <lineage>
        <taxon>Bacteria</taxon>
        <taxon>Pseudomonadati</taxon>
        <taxon>Pseudomonadota</taxon>
        <taxon>Alphaproteobacteria</taxon>
        <taxon>Hyphomicrobiales</taxon>
        <taxon>Phyllobacteriaceae</taxon>
        <taxon>Nitratireductor</taxon>
    </lineage>
</organism>
<evidence type="ECO:0000313" key="8">
    <source>
        <dbReference type="Proteomes" id="UP000007374"/>
    </source>
</evidence>
<comment type="cofactor">
    <cofactor evidence="1 4">
        <name>(R)-lipoate</name>
        <dbReference type="ChEBI" id="CHEBI:83088"/>
    </cofactor>
</comment>
<dbReference type="Gene3D" id="4.10.320.10">
    <property type="entry name" value="E3-binding domain"/>
    <property type="match status" value="1"/>
</dbReference>
<dbReference type="InterPro" id="IPR045257">
    <property type="entry name" value="E2/Pdx1"/>
</dbReference>
<keyword evidence="4" id="KW-0012">Acyltransferase</keyword>
<dbReference type="GO" id="GO:0045254">
    <property type="term" value="C:pyruvate dehydrogenase complex"/>
    <property type="evidence" value="ECO:0007669"/>
    <property type="project" value="InterPro"/>
</dbReference>
<dbReference type="Proteomes" id="UP000007374">
    <property type="component" value="Unassembled WGS sequence"/>
</dbReference>
<proteinExistence type="inferred from homology"/>
<dbReference type="Gene3D" id="3.30.559.10">
    <property type="entry name" value="Chloramphenicol acetyltransferase-like domain"/>
    <property type="match status" value="1"/>
</dbReference>
<evidence type="ECO:0000256" key="3">
    <source>
        <dbReference type="ARBA" id="ARBA00022823"/>
    </source>
</evidence>
<keyword evidence="8" id="KW-1185">Reference proteome</keyword>
<evidence type="ECO:0000259" key="6">
    <source>
        <dbReference type="PROSITE" id="PS51826"/>
    </source>
</evidence>
<dbReference type="RefSeq" id="WP_009451249.1">
    <property type="nucleotide sequence ID" value="NZ_AMSI01000010.1"/>
</dbReference>
<dbReference type="InterPro" id="IPR004167">
    <property type="entry name" value="PSBD"/>
</dbReference>
<keyword evidence="4" id="KW-0808">Transferase</keyword>
<dbReference type="InterPro" id="IPR036625">
    <property type="entry name" value="E3-bd_dom_sf"/>
</dbReference>
<reference evidence="7 8" key="1">
    <citation type="journal article" date="2012" name="J. Bacteriol.">
        <title>Genome Sequence of Nitratireductor indicus Type Strain C115.</title>
        <authorList>
            <person name="Lai Q."/>
            <person name="Li G."/>
            <person name="Yu Z."/>
            <person name="Shao Z."/>
        </authorList>
    </citation>
    <scope>NUCLEOTIDE SEQUENCE [LARGE SCALE GENOMIC DNA]</scope>
    <source>
        <strain evidence="7 8">C115</strain>
    </source>
</reference>
<gene>
    <name evidence="7" type="ORF">NA8A_15341</name>
</gene>
<keyword evidence="3 4" id="KW-0450">Lipoyl</keyword>
<dbReference type="Pfam" id="PF00364">
    <property type="entry name" value="Biotin_lipoyl"/>
    <property type="match status" value="1"/>
</dbReference>
<dbReference type="PANTHER" id="PTHR23151">
    <property type="entry name" value="DIHYDROLIPOAMIDE ACETYL/SUCCINYL-TRANSFERASE-RELATED"/>
    <property type="match status" value="1"/>
</dbReference>
<dbReference type="PROSITE" id="PS50968">
    <property type="entry name" value="BIOTINYL_LIPOYL"/>
    <property type="match status" value="1"/>
</dbReference>
<comment type="caution">
    <text evidence="7">The sequence shown here is derived from an EMBL/GenBank/DDBJ whole genome shotgun (WGS) entry which is preliminary data.</text>
</comment>
<dbReference type="PATRIC" id="fig|1231190.3.peg.3179"/>
<dbReference type="AlphaFoldDB" id="K2NQH3"/>
<dbReference type="Gene3D" id="2.40.50.100">
    <property type="match status" value="1"/>
</dbReference>
<dbReference type="Pfam" id="PF00198">
    <property type="entry name" value="2-oxoacid_dh"/>
    <property type="match status" value="1"/>
</dbReference>
<evidence type="ECO:0000313" key="7">
    <source>
        <dbReference type="EMBL" id="EKF41595.1"/>
    </source>
</evidence>
<name>K2NQH3_9HYPH</name>
<dbReference type="InterPro" id="IPR001078">
    <property type="entry name" value="2-oxoacid_DH_actylTfrase"/>
</dbReference>
<dbReference type="EC" id="2.3.1.-" evidence="4"/>
<dbReference type="eggNOG" id="COG0508">
    <property type="taxonomic scope" value="Bacteria"/>
</dbReference>
<feature type="domain" description="Lipoyl-binding" evidence="5">
    <location>
        <begin position="2"/>
        <end position="77"/>
    </location>
</feature>
<evidence type="ECO:0000256" key="4">
    <source>
        <dbReference type="RuleBase" id="RU003423"/>
    </source>
</evidence>
<sequence length="413" mass="43456">MAIEIVLPSLAAGMEDGVIAQWLKAEGDDVAAGEPVAEVETDKATMEIEAPGSGKLGRILVPAGKRAGVNQLIAVILAEGEENVEMPASSKPAAQADKLSPVAVNVPARSSGPAVPRHSASPLARRLAAEHGLELSGLSGSGPKGRIVRLDVEHALADRSSTRIPPLEEPGKQSVHATAHVPLGIGDYEVLPLSSMRRTIARRLHEAKTTVPHFYLETECEMAPLIALRAQCNEGREASARISINDFVVKAVALALRAVPDMRCIWNEEALLRPHAVDVSVAVATEGGLITPIVRDADRKSLGSLSDEIKSLSARARDGGLKPEEYQGGCFSISNLGMYGVKAFSAIINPPQSGILAVGAVSRRPVERGDTIAFSEAMTCTLSVDHRAVDGAVGAQWLAAFKSGIENPMSLLV</sequence>
<dbReference type="SUPFAM" id="SSF47005">
    <property type="entry name" value="Peripheral subunit-binding domain of 2-oxo acid dehydrogenase complex"/>
    <property type="match status" value="1"/>
</dbReference>
<evidence type="ECO:0000256" key="1">
    <source>
        <dbReference type="ARBA" id="ARBA00001938"/>
    </source>
</evidence>
<dbReference type="OrthoDB" id="9805770at2"/>
<dbReference type="InterPro" id="IPR023213">
    <property type="entry name" value="CAT-like_dom_sf"/>
</dbReference>
<dbReference type="InterPro" id="IPR003016">
    <property type="entry name" value="2-oxoA_DH_lipoyl-BS"/>
</dbReference>
<protein>
    <recommendedName>
        <fullName evidence="4">Dihydrolipoamide acetyltransferase component of pyruvate dehydrogenase complex</fullName>
        <ecNumber evidence="4">2.3.1.-</ecNumber>
    </recommendedName>
</protein>
<feature type="domain" description="Peripheral subunit-binding (PSBD)" evidence="6">
    <location>
        <begin position="119"/>
        <end position="156"/>
    </location>
</feature>
<dbReference type="SUPFAM" id="SSF51230">
    <property type="entry name" value="Single hybrid motif"/>
    <property type="match status" value="1"/>
</dbReference>
<dbReference type="PROSITE" id="PS00189">
    <property type="entry name" value="LIPOYL"/>
    <property type="match status" value="1"/>
</dbReference>
<dbReference type="InterPro" id="IPR000089">
    <property type="entry name" value="Biotin_lipoyl"/>
</dbReference>
<dbReference type="STRING" id="721133.SAMN05216176_110131"/>
<dbReference type="SUPFAM" id="SSF52777">
    <property type="entry name" value="CoA-dependent acyltransferases"/>
    <property type="match status" value="1"/>
</dbReference>